<feature type="region of interest" description="Disordered" evidence="2">
    <location>
        <begin position="64"/>
        <end position="84"/>
    </location>
</feature>
<dbReference type="OrthoDB" id="410651at2759"/>
<feature type="domain" description="Rho-GAP" evidence="3">
    <location>
        <begin position="114"/>
        <end position="327"/>
    </location>
</feature>
<dbReference type="Gene3D" id="1.10.555.10">
    <property type="entry name" value="Rho GTPase activation protein"/>
    <property type="match status" value="1"/>
</dbReference>
<evidence type="ECO:0000313" key="5">
    <source>
        <dbReference type="Proteomes" id="UP000008743"/>
    </source>
</evidence>
<feature type="region of interest" description="Disordered" evidence="2">
    <location>
        <begin position="1"/>
        <end position="27"/>
    </location>
</feature>
<dbReference type="GO" id="GO:0005737">
    <property type="term" value="C:cytoplasm"/>
    <property type="evidence" value="ECO:0007669"/>
    <property type="project" value="TreeGrafter"/>
</dbReference>
<dbReference type="PANTHER" id="PTHR14963">
    <property type="entry name" value="RHO GTPASE ACTIVATING PROTEIN 18,19-RELATED"/>
    <property type="match status" value="1"/>
</dbReference>
<dbReference type="EMBL" id="KE346365">
    <property type="protein sequence ID" value="KJE93446.1"/>
    <property type="molecule type" value="Genomic_DNA"/>
</dbReference>
<dbReference type="GO" id="GO:0005096">
    <property type="term" value="F:GTPase activator activity"/>
    <property type="evidence" value="ECO:0007669"/>
    <property type="project" value="UniProtKB-KW"/>
</dbReference>
<dbReference type="Pfam" id="PF00620">
    <property type="entry name" value="RhoGAP"/>
    <property type="match status" value="1"/>
</dbReference>
<dbReference type="InParanoid" id="A0A0D2UE92"/>
<dbReference type="AlphaFoldDB" id="A0A0D2UE92"/>
<keyword evidence="1" id="KW-0343">GTPase activation</keyword>
<gene>
    <name evidence="4" type="ORF">CAOG_004238</name>
</gene>
<evidence type="ECO:0000259" key="3">
    <source>
        <dbReference type="PROSITE" id="PS50238"/>
    </source>
</evidence>
<dbReference type="STRING" id="595528.A0A0D2UE92"/>
<dbReference type="eggNOG" id="KOG2200">
    <property type="taxonomic scope" value="Eukaryota"/>
</dbReference>
<dbReference type="GO" id="GO:0007165">
    <property type="term" value="P:signal transduction"/>
    <property type="evidence" value="ECO:0007669"/>
    <property type="project" value="InterPro"/>
</dbReference>
<dbReference type="PhylomeDB" id="A0A0D2UE92"/>
<evidence type="ECO:0000313" key="4">
    <source>
        <dbReference type="EMBL" id="KJE93446.1"/>
    </source>
</evidence>
<dbReference type="InterPro" id="IPR000198">
    <property type="entry name" value="RhoGAP_dom"/>
</dbReference>
<dbReference type="RefSeq" id="XP_004348063.1">
    <property type="nucleotide sequence ID" value="XM_004348013.2"/>
</dbReference>
<accession>A0A0D2UE92</accession>
<feature type="compositionally biased region" description="Basic residues" evidence="2">
    <location>
        <begin position="399"/>
        <end position="410"/>
    </location>
</feature>
<organism evidence="4 5">
    <name type="scientific">Capsaspora owczarzaki (strain ATCC 30864)</name>
    <dbReference type="NCBI Taxonomy" id="595528"/>
    <lineage>
        <taxon>Eukaryota</taxon>
        <taxon>Filasterea</taxon>
        <taxon>Capsaspora</taxon>
    </lineage>
</organism>
<dbReference type="SUPFAM" id="SSF48350">
    <property type="entry name" value="GTPase activation domain, GAP"/>
    <property type="match status" value="1"/>
</dbReference>
<dbReference type="GO" id="GO:0051056">
    <property type="term" value="P:regulation of small GTPase mediated signal transduction"/>
    <property type="evidence" value="ECO:0007669"/>
    <property type="project" value="TreeGrafter"/>
</dbReference>
<dbReference type="SMART" id="SM00324">
    <property type="entry name" value="RhoGAP"/>
    <property type="match status" value="1"/>
</dbReference>
<dbReference type="PROSITE" id="PS50238">
    <property type="entry name" value="RHOGAP"/>
    <property type="match status" value="1"/>
</dbReference>
<evidence type="ECO:0000256" key="1">
    <source>
        <dbReference type="ARBA" id="ARBA00022468"/>
    </source>
</evidence>
<reference evidence="5" key="1">
    <citation type="submission" date="2011-02" db="EMBL/GenBank/DDBJ databases">
        <title>The Genome Sequence of Capsaspora owczarzaki ATCC 30864.</title>
        <authorList>
            <person name="Russ C."/>
            <person name="Cuomo C."/>
            <person name="Burger G."/>
            <person name="Gray M.W."/>
            <person name="Holland P.W.H."/>
            <person name="King N."/>
            <person name="Lang F.B.F."/>
            <person name="Roger A.J."/>
            <person name="Ruiz-Trillo I."/>
            <person name="Young S.K."/>
            <person name="Zeng Q."/>
            <person name="Gargeya S."/>
            <person name="Alvarado L."/>
            <person name="Berlin A."/>
            <person name="Chapman S.B."/>
            <person name="Chen Z."/>
            <person name="Freedman E."/>
            <person name="Gellesch M."/>
            <person name="Goldberg J."/>
            <person name="Griggs A."/>
            <person name="Gujja S."/>
            <person name="Heilman E."/>
            <person name="Heiman D."/>
            <person name="Howarth C."/>
            <person name="Mehta T."/>
            <person name="Neiman D."/>
            <person name="Pearson M."/>
            <person name="Roberts A."/>
            <person name="Saif S."/>
            <person name="Shea T."/>
            <person name="Shenoy N."/>
            <person name="Sisk P."/>
            <person name="Stolte C."/>
            <person name="Sykes S."/>
            <person name="White J."/>
            <person name="Yandava C."/>
            <person name="Haas B."/>
            <person name="Nusbaum C."/>
            <person name="Birren B."/>
        </authorList>
    </citation>
    <scope>NUCLEOTIDE SEQUENCE</scope>
    <source>
        <strain evidence="5">ATCC 30864</strain>
    </source>
</reference>
<dbReference type="InterPro" id="IPR008936">
    <property type="entry name" value="Rho_GTPase_activation_prot"/>
</dbReference>
<keyword evidence="5" id="KW-1185">Reference proteome</keyword>
<name>A0A0D2UE92_CAPO3</name>
<evidence type="ECO:0000256" key="2">
    <source>
        <dbReference type="SAM" id="MobiDB-lite"/>
    </source>
</evidence>
<sequence>MSSILRELSHPQQPPQTPQHAHSEKKISPAALERCQKEQVEHLLLNRLIQQLDVPELNALASTATPATPVKSTPSKSAASGAFAPMTPSTMSRITASASRLFGIEKITRRFFGSPLASVAAQGMPLVLESMMEFLSEHLDEEGIFRRSGVASRIKVLMKVMEECYNDNLPLELHSAAWLKSYGLDVLNVHDVTGAFKAFFQQLPEPVLTFRLFVYIEQIAKQFESLSIQRRTYALQIVCALLHPSHATVLHSLLSFLKKVASHSDSNKMQISNLAKMFEPNLLRSSDDDFIQPGSSINITNRVDAIERSERRARLVEFLIEQHEVLFETPDELKNEIDQVKQNVEQHNGDYVPAPTAVFAVMSDSQTAVKTRIESTNQEMDKLLDLILNNPNLSEKEKKKMFKRHEKARKQQQLQDQEN</sequence>
<dbReference type="CDD" id="cd00159">
    <property type="entry name" value="RhoGAP"/>
    <property type="match status" value="1"/>
</dbReference>
<proteinExistence type="predicted"/>
<dbReference type="Proteomes" id="UP000008743">
    <property type="component" value="Unassembled WGS sequence"/>
</dbReference>
<dbReference type="PANTHER" id="PTHR14963:SF7">
    <property type="entry name" value="RHO GTPASE-ACTIVATING PROTEIN 19"/>
    <property type="match status" value="1"/>
</dbReference>
<protein>
    <recommendedName>
        <fullName evidence="3">Rho-GAP domain-containing protein</fullName>
    </recommendedName>
</protein>
<feature type="region of interest" description="Disordered" evidence="2">
    <location>
        <begin position="399"/>
        <end position="419"/>
    </location>
</feature>
<feature type="compositionally biased region" description="Polar residues" evidence="2">
    <location>
        <begin position="64"/>
        <end position="78"/>
    </location>
</feature>